<dbReference type="GeneID" id="15393203"/>
<dbReference type="InterPro" id="IPR012340">
    <property type="entry name" value="NA-bd_OB-fold"/>
</dbReference>
<dbReference type="CDD" id="cd07906">
    <property type="entry name" value="Adenylation_DNA_ligase_LigD_LigC"/>
    <property type="match status" value="1"/>
</dbReference>
<evidence type="ECO:0000256" key="2">
    <source>
        <dbReference type="ARBA" id="ARBA00022598"/>
    </source>
</evidence>
<dbReference type="STRING" id="387631.Asulf_01568"/>
<dbReference type="InterPro" id="IPR014146">
    <property type="entry name" value="LigD_ligase_dom"/>
</dbReference>
<dbReference type="Pfam" id="PF04679">
    <property type="entry name" value="DNA_ligase_A_C"/>
    <property type="match status" value="1"/>
</dbReference>
<name>N0BMR8_9EURY</name>
<dbReference type="RefSeq" id="WP_015591143.1">
    <property type="nucleotide sequence ID" value="NC_021169.1"/>
</dbReference>
<dbReference type="Gene3D" id="3.30.1490.70">
    <property type="match status" value="1"/>
</dbReference>
<dbReference type="PANTHER" id="PTHR45674">
    <property type="entry name" value="DNA LIGASE 1/3 FAMILY MEMBER"/>
    <property type="match status" value="1"/>
</dbReference>
<evidence type="ECO:0000259" key="3">
    <source>
        <dbReference type="PROSITE" id="PS50160"/>
    </source>
</evidence>
<dbReference type="GO" id="GO:0006310">
    <property type="term" value="P:DNA recombination"/>
    <property type="evidence" value="ECO:0007669"/>
    <property type="project" value="InterPro"/>
</dbReference>
<dbReference type="HOGENOM" id="CLU_008325_4_2_2"/>
<dbReference type="GO" id="GO:0003910">
    <property type="term" value="F:DNA ligase (ATP) activity"/>
    <property type="evidence" value="ECO:0007669"/>
    <property type="project" value="InterPro"/>
</dbReference>
<dbReference type="InterPro" id="IPR012310">
    <property type="entry name" value="DNA_ligase_ATP-dep_cent"/>
</dbReference>
<dbReference type="InterPro" id="IPR012309">
    <property type="entry name" value="DNA_ligase_ATP-dep_C"/>
</dbReference>
<dbReference type="SUPFAM" id="SSF56091">
    <property type="entry name" value="DNA ligase/mRNA capping enzyme, catalytic domain"/>
    <property type="match status" value="1"/>
</dbReference>
<organism evidence="4 5">
    <name type="scientific">Archaeoglobus sulfaticallidus PM70-1</name>
    <dbReference type="NCBI Taxonomy" id="387631"/>
    <lineage>
        <taxon>Archaea</taxon>
        <taxon>Methanobacteriati</taxon>
        <taxon>Methanobacteriota</taxon>
        <taxon>Archaeoglobi</taxon>
        <taxon>Archaeoglobales</taxon>
        <taxon>Archaeoglobaceae</taxon>
        <taxon>Archaeoglobus</taxon>
    </lineage>
</organism>
<evidence type="ECO:0000256" key="1">
    <source>
        <dbReference type="ARBA" id="ARBA00007572"/>
    </source>
</evidence>
<dbReference type="Pfam" id="PF01068">
    <property type="entry name" value="DNA_ligase_A_M"/>
    <property type="match status" value="1"/>
</dbReference>
<evidence type="ECO:0000313" key="4">
    <source>
        <dbReference type="EMBL" id="AGK61545.1"/>
    </source>
</evidence>
<proteinExistence type="inferred from homology"/>
<dbReference type="AlphaFoldDB" id="N0BMR8"/>
<keyword evidence="2 4" id="KW-0436">Ligase</keyword>
<dbReference type="GO" id="GO:0005524">
    <property type="term" value="F:ATP binding"/>
    <property type="evidence" value="ECO:0007669"/>
    <property type="project" value="InterPro"/>
</dbReference>
<dbReference type="Proteomes" id="UP000013307">
    <property type="component" value="Chromosome"/>
</dbReference>
<dbReference type="OrthoDB" id="31274at2157"/>
<dbReference type="PANTHER" id="PTHR45674:SF4">
    <property type="entry name" value="DNA LIGASE 1"/>
    <property type="match status" value="1"/>
</dbReference>
<dbReference type="KEGG" id="ast:Asulf_01568"/>
<evidence type="ECO:0000313" key="5">
    <source>
        <dbReference type="Proteomes" id="UP000013307"/>
    </source>
</evidence>
<comment type="similarity">
    <text evidence="1">Belongs to the ATP-dependent DNA ligase family.</text>
</comment>
<dbReference type="PROSITE" id="PS50160">
    <property type="entry name" value="DNA_LIGASE_A3"/>
    <property type="match status" value="1"/>
</dbReference>
<dbReference type="InterPro" id="IPR016059">
    <property type="entry name" value="DNA_ligase_ATP-dep_CS"/>
</dbReference>
<gene>
    <name evidence="4" type="ORF">Asulf_01568</name>
</gene>
<sequence>MAAKDQITKDWFYKNIDPMLAVKGKPFSSSDYLYEIKWDGTRCIAFVDVDENRLRLQNRRFLDIKYRYPEFRFHEQFSKSVVLDGEIVVLHNGRSDFRLLQKREQIENRAKIRILSSMYPAVYVVFDILWDGEWIMDLPLIERKKILSELTDTAENLMISDYILGEGTEFYKKAIELGFEGIMAKKLESPYILGRSDYWIKIKRKNTIDAVIIGYMSGEGVREQHFGSLLLGLYDGSDLIYIGRVGTGFDSEFLEYFAKRIKKLVVDRLSIKNFEEIEMVRRDVGLIKPYYVAEVEFLEVTNELKLRAPVFKRLRLDKDPKDCRIDQLRDG</sequence>
<dbReference type="SUPFAM" id="SSF50249">
    <property type="entry name" value="Nucleic acid-binding proteins"/>
    <property type="match status" value="1"/>
</dbReference>
<dbReference type="Gene3D" id="3.30.470.30">
    <property type="entry name" value="DNA ligase/mRNA capping enzyme"/>
    <property type="match status" value="1"/>
</dbReference>
<dbReference type="eggNOG" id="arCOG01347">
    <property type="taxonomic scope" value="Archaea"/>
</dbReference>
<dbReference type="InterPro" id="IPR050191">
    <property type="entry name" value="ATP-dep_DNA_ligase"/>
</dbReference>
<dbReference type="CDD" id="cd07971">
    <property type="entry name" value="OBF_DNA_ligase_LigD"/>
    <property type="match status" value="1"/>
</dbReference>
<dbReference type="PROSITE" id="PS00333">
    <property type="entry name" value="DNA_LIGASE_A2"/>
    <property type="match status" value="1"/>
</dbReference>
<protein>
    <submittedName>
        <fullName evidence="4">DNA polymerase LigD, ligase domain protein</fullName>
    </submittedName>
</protein>
<keyword evidence="5" id="KW-1185">Reference proteome</keyword>
<dbReference type="EMBL" id="CP005290">
    <property type="protein sequence ID" value="AGK61545.1"/>
    <property type="molecule type" value="Genomic_DNA"/>
</dbReference>
<dbReference type="NCBIfam" id="TIGR02779">
    <property type="entry name" value="NHEJ_ligase_lig"/>
    <property type="match status" value="1"/>
</dbReference>
<accession>N0BMR8</accession>
<reference evidence="4 5" key="1">
    <citation type="journal article" date="2013" name="Genome Announc.">
        <title>Complete Genome Sequence of the Thermophilic and Facultatively Chemolithoautotrophic Sulfate Reducer Archaeoglobus sulfaticallidus Strain PM70-1T.</title>
        <authorList>
            <person name="Stokke R."/>
            <person name="Hocking W.P."/>
            <person name="Steinsbu B.O."/>
            <person name="Steen I.H."/>
        </authorList>
    </citation>
    <scope>NUCLEOTIDE SEQUENCE [LARGE SCALE GENOMIC DNA]</scope>
    <source>
        <strain evidence="4">PM70-1</strain>
    </source>
</reference>
<feature type="domain" description="ATP-dependent DNA ligase family profile" evidence="3">
    <location>
        <begin position="123"/>
        <end position="235"/>
    </location>
</feature>
<dbReference type="Gene3D" id="2.40.50.140">
    <property type="entry name" value="Nucleic acid-binding proteins"/>
    <property type="match status" value="1"/>
</dbReference>
<dbReference type="GO" id="GO:0006281">
    <property type="term" value="P:DNA repair"/>
    <property type="evidence" value="ECO:0007669"/>
    <property type="project" value="InterPro"/>
</dbReference>